<dbReference type="Pfam" id="PF05159">
    <property type="entry name" value="Capsule_synth"/>
    <property type="match status" value="1"/>
</dbReference>
<accession>A0A1Y3PX84</accession>
<evidence type="ECO:0000313" key="2">
    <source>
        <dbReference type="Proteomes" id="UP000196475"/>
    </source>
</evidence>
<dbReference type="Gene3D" id="3.40.50.1000">
    <property type="entry name" value="HAD superfamily/HAD-like"/>
    <property type="match status" value="1"/>
</dbReference>
<protein>
    <submittedName>
        <fullName evidence="1">Uncharacterized protein</fullName>
    </submittedName>
</protein>
<comment type="caution">
    <text evidence="1">The sequence shown here is derived from an EMBL/GenBank/DDBJ whole genome shotgun (WGS) entry which is preliminary data.</text>
</comment>
<dbReference type="AlphaFoldDB" id="A0A1Y3PX84"/>
<dbReference type="SUPFAM" id="SSF56784">
    <property type="entry name" value="HAD-like"/>
    <property type="match status" value="1"/>
</dbReference>
<dbReference type="Proteomes" id="UP000196475">
    <property type="component" value="Unassembled WGS sequence"/>
</dbReference>
<dbReference type="InterPro" id="IPR023214">
    <property type="entry name" value="HAD_sf"/>
</dbReference>
<dbReference type="InterPro" id="IPR043148">
    <property type="entry name" value="TagF_C"/>
</dbReference>
<dbReference type="InterPro" id="IPR036412">
    <property type="entry name" value="HAD-like_sf"/>
</dbReference>
<sequence length="1146" mass="134334">MHYRTKAILDKAISDEIKVVSFDIFDTLLVRPVISPTDLFKIVGLRTGFDSFKEMRIIAEQSARKKKPFYEDDITFEDIYEEFSNLFGIDEEAISVLKETELEVEREYLRPRKTLREIFYAAKEHNKEIIITSDMYLPREFLESVLEKNGYIGYDRFYLSSEEKLSKGTGRLFSKIIADYEAKGIAPHEILHIGDNQRADIANARKYKIQACHVPSTISILRSKKRLYQLFQIHTSMDNSFLVGYIANTLFDDPFHPFDINSCFGEDVKNIGIILLAPLLLAFTKWMLEDAIKEEIEKLSFVYRDGYIPLKIYNILSKCYNNIPETNVIYLTRAMRYNYFANEQNGFYKVFKDLPPDREMTVEQFVKTRLLVEEQSEMKEVLSIFEKYGFSGNSKFEEFEQNFELFREIEPYFIKNAKNRISDLDQYWKSILNPEEKLGVFDVGYRGSVSRFLKDQLGLKNVGYHLFASPVLNAYVGKRDYTLKTFIQYGISTIQEAIILHHFIEDVISSQEGSVIHIRPNKEGFEFIRQETQHYNERIAELQDVIIRFSEEFTDMFKADMAKLVFDGFPYFNTLVDFLRNPYHKDAKLIYNWSFEDSNFISTDNNSVYVKWYNQKLTKNNHQIRNNIKQRYYSRLQEHFAANPGKSKIRIMIYLLLLKMGLLPITKKIVASFRGLIANKKNDPTIKELERRLSELQDIQHYQDRELILVAGHMVLFDKGTCEYLNQISRKLKNVKMLLLCEATRVDESTTKKLINFDFIKVPKFLGKDDDYPKNINVKIGKEIINRIKEKKYLALAADNLKTRHPDMGKGYAEAVVYYADQYFRQLLSKLNPKKVVLWNKFHAIHLVLYNVCKEMGIKTVFMEFGLLPGTIVVEEMGQMGESFPAVKYQQFMNLDVNDQDLAMAERVIKMIRDKKLNRNIQPINNMKEKLLSQLIKDRAIIFYAGQNDFESGMYPYTEETKKYHSPIFKTSDEAALYLSALAKKNKWNFIYKPHPLIYRLRKSYYEKLKVENMIVVSDIDINDLVDMADLTITILSQTGYVSLIRNRPTLMLGYTQLRGKGCTYEAFTLEEIEQTIKSALQNGFTESQQYAFKKHVAQLLKYYLYDDLVKKDFQYGMPLEECVKFLLTGERTVDCSRSRFLAVTR</sequence>
<dbReference type="GO" id="GO:0000271">
    <property type="term" value="P:polysaccharide biosynthetic process"/>
    <property type="evidence" value="ECO:0007669"/>
    <property type="project" value="InterPro"/>
</dbReference>
<dbReference type="GO" id="GO:0015774">
    <property type="term" value="P:polysaccharide transport"/>
    <property type="evidence" value="ECO:0007669"/>
    <property type="project" value="InterPro"/>
</dbReference>
<reference evidence="2" key="1">
    <citation type="submission" date="2016-06" db="EMBL/GenBank/DDBJ databases">
        <authorList>
            <person name="Nascimento L."/>
            <person name="Pereira R.V."/>
            <person name="Martins L.F."/>
            <person name="Quaggio R.B."/>
            <person name="Silva A.M."/>
            <person name="Setubal J.C."/>
        </authorList>
    </citation>
    <scope>NUCLEOTIDE SEQUENCE [LARGE SCALE GENOMIC DNA]</scope>
</reference>
<evidence type="ECO:0000313" key="1">
    <source>
        <dbReference type="EMBL" id="OUM88989.1"/>
    </source>
</evidence>
<organism evidence="1 2">
    <name type="scientific">Bacillus thermozeamaize</name>
    <dbReference type="NCBI Taxonomy" id="230954"/>
    <lineage>
        <taxon>Bacteria</taxon>
        <taxon>Bacillati</taxon>
        <taxon>Bacillota</taxon>
        <taxon>Bacilli</taxon>
        <taxon>Bacillales</taxon>
        <taxon>Bacillaceae</taxon>
        <taxon>Bacillus</taxon>
    </lineage>
</organism>
<dbReference type="Gene3D" id="3.40.50.12580">
    <property type="match status" value="1"/>
</dbReference>
<dbReference type="InterPro" id="IPR007833">
    <property type="entry name" value="Capsule_polysaccharide_synth"/>
</dbReference>
<dbReference type="EMBL" id="LZRT01000054">
    <property type="protein sequence ID" value="OUM88989.1"/>
    <property type="molecule type" value="Genomic_DNA"/>
</dbReference>
<dbReference type="Gene3D" id="1.10.150.400">
    <property type="match status" value="1"/>
</dbReference>
<name>A0A1Y3PX84_9BACI</name>
<gene>
    <name evidence="1" type="ORF">BAA01_10255</name>
</gene>
<proteinExistence type="predicted"/>